<feature type="domain" description="Winged helix DNA-binding" evidence="2">
    <location>
        <begin position="18"/>
        <end position="96"/>
    </location>
</feature>
<dbReference type="AlphaFoldDB" id="A0A1H8Y493"/>
<dbReference type="PANTHER" id="PTHR37318:SF1">
    <property type="entry name" value="BSL7504 PROTEIN"/>
    <property type="match status" value="1"/>
</dbReference>
<evidence type="ECO:0000313" key="4">
    <source>
        <dbReference type="Proteomes" id="UP000198582"/>
    </source>
</evidence>
<sequence length="307" mass="32269">MVERELESGLREVVHQRVRLGVLAVLDRRGPCTFSQLRDALGQSDGGLGRHLGVLEEHGYIATEKVFENRRPRTWIRMTEAGAEAFREEQELLAKLLATASPGAGGEGEDHTAAMTIVFAALLAGEDAEPASPGRADRSVLVPGTPVLGGRRRDPVNSGPISARYDFPPGYAVFGSEQDAQRLMMRSHGLRGGWVTTWSVDDREPGGPEQAGAGLAHALVFELAGASDCAAILAVMGSPTVPLPDVPEARGYLVPGAGDGAPATAVAWFSDGPHLASVVIVAEAAVAVAALETLVSEVHRSLAAHRN</sequence>
<feature type="region of interest" description="Disordered" evidence="1">
    <location>
        <begin position="129"/>
        <end position="161"/>
    </location>
</feature>
<dbReference type="GO" id="GO:0003677">
    <property type="term" value="F:DNA binding"/>
    <property type="evidence" value="ECO:0007669"/>
    <property type="project" value="UniProtKB-KW"/>
</dbReference>
<dbReference type="Gene3D" id="1.10.10.10">
    <property type="entry name" value="Winged helix-like DNA-binding domain superfamily/Winged helix DNA-binding domain"/>
    <property type="match status" value="1"/>
</dbReference>
<dbReference type="PANTHER" id="PTHR37318">
    <property type="entry name" value="BSL7504 PROTEIN"/>
    <property type="match status" value="1"/>
</dbReference>
<dbReference type="EMBL" id="FOEF01000010">
    <property type="protein sequence ID" value="SEP46368.1"/>
    <property type="molecule type" value="Genomic_DNA"/>
</dbReference>
<protein>
    <submittedName>
        <fullName evidence="3">DNA-binding transcriptional regulator, MarR family</fullName>
    </submittedName>
</protein>
<organism evidence="3 4">
    <name type="scientific">Amycolatopsis saalfeldensis</name>
    <dbReference type="NCBI Taxonomy" id="394193"/>
    <lineage>
        <taxon>Bacteria</taxon>
        <taxon>Bacillati</taxon>
        <taxon>Actinomycetota</taxon>
        <taxon>Actinomycetes</taxon>
        <taxon>Pseudonocardiales</taxon>
        <taxon>Pseudonocardiaceae</taxon>
        <taxon>Amycolatopsis</taxon>
    </lineage>
</organism>
<gene>
    <name evidence="3" type="ORF">SAMN04489732_110243</name>
</gene>
<dbReference type="CDD" id="cd00090">
    <property type="entry name" value="HTH_ARSR"/>
    <property type="match status" value="1"/>
</dbReference>
<keyword evidence="4" id="KW-1185">Reference proteome</keyword>
<dbReference type="InterPro" id="IPR027395">
    <property type="entry name" value="WH_DNA-bd_dom"/>
</dbReference>
<evidence type="ECO:0000259" key="2">
    <source>
        <dbReference type="Pfam" id="PF13601"/>
    </source>
</evidence>
<evidence type="ECO:0000256" key="1">
    <source>
        <dbReference type="SAM" id="MobiDB-lite"/>
    </source>
</evidence>
<dbReference type="RefSeq" id="WP_091619691.1">
    <property type="nucleotide sequence ID" value="NZ_FOEF01000010.1"/>
</dbReference>
<evidence type="ECO:0000313" key="3">
    <source>
        <dbReference type="EMBL" id="SEP46368.1"/>
    </source>
</evidence>
<dbReference type="InterPro" id="IPR036388">
    <property type="entry name" value="WH-like_DNA-bd_sf"/>
</dbReference>
<dbReference type="InterPro" id="IPR011991">
    <property type="entry name" value="ArsR-like_HTH"/>
</dbReference>
<dbReference type="InterPro" id="IPR036390">
    <property type="entry name" value="WH_DNA-bd_sf"/>
</dbReference>
<accession>A0A1H8Y493</accession>
<name>A0A1H8Y493_9PSEU</name>
<keyword evidence="3" id="KW-0238">DNA-binding</keyword>
<dbReference type="OrthoDB" id="4952043at2"/>
<proteinExistence type="predicted"/>
<dbReference type="STRING" id="394193.SAMN04489732_110243"/>
<dbReference type="SUPFAM" id="SSF46785">
    <property type="entry name" value="Winged helix' DNA-binding domain"/>
    <property type="match status" value="1"/>
</dbReference>
<dbReference type="Proteomes" id="UP000198582">
    <property type="component" value="Unassembled WGS sequence"/>
</dbReference>
<reference evidence="3 4" key="1">
    <citation type="submission" date="2016-10" db="EMBL/GenBank/DDBJ databases">
        <authorList>
            <person name="de Groot N.N."/>
        </authorList>
    </citation>
    <scope>NUCLEOTIDE SEQUENCE [LARGE SCALE GENOMIC DNA]</scope>
    <source>
        <strain evidence="3 4">DSM 44993</strain>
    </source>
</reference>
<dbReference type="Pfam" id="PF13601">
    <property type="entry name" value="HTH_34"/>
    <property type="match status" value="1"/>
</dbReference>